<dbReference type="AlphaFoldDB" id="A0A1D8TRL7"/>
<protein>
    <recommendedName>
        <fullName evidence="3">Bacteriocin</fullName>
    </recommendedName>
</protein>
<proteinExistence type="predicted"/>
<dbReference type="RefSeq" id="WP_070392752.1">
    <property type="nucleotide sequence ID" value="NZ_CP017599.1"/>
</dbReference>
<dbReference type="KEGG" id="mpro:BJP34_13215"/>
<dbReference type="EMBL" id="CP017599">
    <property type="protein sequence ID" value="AOX00288.1"/>
    <property type="molecule type" value="Genomic_DNA"/>
</dbReference>
<name>A0A1D8TRL7_9CYAN</name>
<organism evidence="1 2">
    <name type="scientific">Moorena producens PAL-8-15-08-1</name>
    <dbReference type="NCBI Taxonomy" id="1458985"/>
    <lineage>
        <taxon>Bacteria</taxon>
        <taxon>Bacillati</taxon>
        <taxon>Cyanobacteriota</taxon>
        <taxon>Cyanophyceae</taxon>
        <taxon>Coleofasciculales</taxon>
        <taxon>Coleofasciculaceae</taxon>
        <taxon>Moorena</taxon>
    </lineage>
</organism>
<accession>A0A1D8TRL7</accession>
<reference evidence="2" key="1">
    <citation type="submission" date="2016-10" db="EMBL/GenBank/DDBJ databases">
        <title>Comparative genomics uncovers the prolific and rare metabolic potential of the cyanobacterial genus Moorea.</title>
        <authorList>
            <person name="Leao T."/>
            <person name="Castelao G."/>
            <person name="Korobeynikov A."/>
            <person name="Monroe E.A."/>
            <person name="Podell S."/>
            <person name="Glukhov E."/>
            <person name="Allen E."/>
            <person name="Gerwick W.H."/>
            <person name="Gerwick L."/>
        </authorList>
    </citation>
    <scope>NUCLEOTIDE SEQUENCE [LARGE SCALE GENOMIC DNA]</scope>
    <source>
        <strain evidence="2">PAL-8-15-08-1</strain>
    </source>
</reference>
<evidence type="ECO:0000313" key="1">
    <source>
        <dbReference type="EMBL" id="AOX00288.1"/>
    </source>
</evidence>
<evidence type="ECO:0008006" key="3">
    <source>
        <dbReference type="Google" id="ProtNLM"/>
    </source>
</evidence>
<dbReference type="Proteomes" id="UP000177870">
    <property type="component" value="Chromosome"/>
</dbReference>
<sequence length="77" mass="7896">MANIKINDIKPAGAELFFDSESYLDQIQEDELRSVVGGVTPSTAAITGATSAASALTGPIGAVVLLGAVIIRHTVQN</sequence>
<gene>
    <name evidence="1" type="ORF">BJP34_13215</name>
</gene>
<evidence type="ECO:0000313" key="2">
    <source>
        <dbReference type="Proteomes" id="UP000177870"/>
    </source>
</evidence>